<dbReference type="SUPFAM" id="SSF69593">
    <property type="entry name" value="Glycerol-3-phosphate (1)-acyltransferase"/>
    <property type="match status" value="1"/>
</dbReference>
<reference evidence="8 9" key="1">
    <citation type="journal article" date="2021" name="BMC Genomics">
        <title>Genome-resolved metagenome and metatranscriptome analyses of thermophilic composting reveal key bacterial players and their metabolic interactions.</title>
        <authorList>
            <person name="Braga L.P.P."/>
            <person name="Pereira R.V."/>
            <person name="Martins L.F."/>
            <person name="Moura L.M.S."/>
            <person name="Sanchez F.B."/>
            <person name="Patane J.S.L."/>
            <person name="da Silva A.M."/>
            <person name="Setubal J.C."/>
        </authorList>
    </citation>
    <scope>NUCLEOTIDE SEQUENCE [LARGE SCALE GENOMIC DNA]</scope>
    <source>
        <strain evidence="8">ZC4RG45</strain>
    </source>
</reference>
<evidence type="ECO:0000256" key="4">
    <source>
        <dbReference type="ARBA" id="ARBA00023098"/>
    </source>
</evidence>
<proteinExistence type="predicted"/>
<keyword evidence="3" id="KW-0808">Transferase</keyword>
<dbReference type="AlphaFoldDB" id="A0ABD6FJK9"/>
<dbReference type="PANTHER" id="PTHR10434">
    <property type="entry name" value="1-ACYL-SN-GLYCEROL-3-PHOSPHATE ACYLTRANSFERASE"/>
    <property type="match status" value="1"/>
</dbReference>
<protein>
    <submittedName>
        <fullName evidence="8">Lysophospholipid acyltransferase family protein</fullName>
    </submittedName>
</protein>
<comment type="caution">
    <text evidence="8">The sequence shown here is derived from an EMBL/GenBank/DDBJ whole genome shotgun (WGS) entry which is preliminary data.</text>
</comment>
<evidence type="ECO:0000256" key="5">
    <source>
        <dbReference type="ARBA" id="ARBA00023315"/>
    </source>
</evidence>
<evidence type="ECO:0000256" key="2">
    <source>
        <dbReference type="ARBA" id="ARBA00022516"/>
    </source>
</evidence>
<dbReference type="InterPro" id="IPR002123">
    <property type="entry name" value="Plipid/glycerol_acylTrfase"/>
</dbReference>
<keyword evidence="5 8" id="KW-0012">Acyltransferase</keyword>
<evidence type="ECO:0000256" key="3">
    <source>
        <dbReference type="ARBA" id="ARBA00022679"/>
    </source>
</evidence>
<keyword evidence="4" id="KW-0443">Lipid metabolism</keyword>
<evidence type="ECO:0000256" key="6">
    <source>
        <dbReference type="SAM" id="Phobius"/>
    </source>
</evidence>
<evidence type="ECO:0000256" key="1">
    <source>
        <dbReference type="ARBA" id="ARBA00005189"/>
    </source>
</evidence>
<organism evidence="8 9">
    <name type="scientific">Thermocrispum agreste</name>
    <dbReference type="NCBI Taxonomy" id="37925"/>
    <lineage>
        <taxon>Bacteria</taxon>
        <taxon>Bacillati</taxon>
        <taxon>Actinomycetota</taxon>
        <taxon>Actinomycetes</taxon>
        <taxon>Pseudonocardiales</taxon>
        <taxon>Pseudonocardiaceae</taxon>
        <taxon>Thermocrispum</taxon>
    </lineage>
</organism>
<dbReference type="PANTHER" id="PTHR10434:SF64">
    <property type="entry name" value="1-ACYL-SN-GLYCEROL-3-PHOSPHATE ACYLTRANSFERASE-RELATED"/>
    <property type="match status" value="1"/>
</dbReference>
<evidence type="ECO:0000313" key="9">
    <source>
        <dbReference type="Proteomes" id="UP000249324"/>
    </source>
</evidence>
<evidence type="ECO:0000313" key="8">
    <source>
        <dbReference type="EMBL" id="MFO7193521.1"/>
    </source>
</evidence>
<dbReference type="EMBL" id="QGUI02000226">
    <property type="protein sequence ID" value="MFO7193521.1"/>
    <property type="molecule type" value="Genomic_DNA"/>
</dbReference>
<keyword evidence="6" id="KW-0472">Membrane</keyword>
<dbReference type="CDD" id="cd07989">
    <property type="entry name" value="LPLAT_AGPAT-like"/>
    <property type="match status" value="1"/>
</dbReference>
<comment type="pathway">
    <text evidence="1">Lipid metabolism.</text>
</comment>
<keyword evidence="6" id="KW-1133">Transmembrane helix</keyword>
<keyword evidence="6" id="KW-0812">Transmembrane</keyword>
<accession>A0ABD6FJK9</accession>
<dbReference type="SMART" id="SM00563">
    <property type="entry name" value="PlsC"/>
    <property type="match status" value="1"/>
</dbReference>
<feature type="transmembrane region" description="Helical" evidence="6">
    <location>
        <begin position="42"/>
        <end position="67"/>
    </location>
</feature>
<dbReference type="GO" id="GO:0006629">
    <property type="term" value="P:lipid metabolic process"/>
    <property type="evidence" value="ECO:0007669"/>
    <property type="project" value="UniProtKB-KW"/>
</dbReference>
<dbReference type="Pfam" id="PF01553">
    <property type="entry name" value="Acyltransferase"/>
    <property type="match status" value="1"/>
</dbReference>
<keyword evidence="2" id="KW-0444">Lipid biosynthesis</keyword>
<name>A0ABD6FJK9_9PSEU</name>
<sequence>MPKERPVPTSSLPQAHPWMPTSPCGPDCVEAETPPSAGRLRVILRLASALLVLLLAGIASPLLFLMPRRVRPVVVRTLFGAMLRAFGARLVVHGRSRLVRAAAEPQRGVMTVNNHISWLDIVALNSVQPMRALAKSELRSWPVLGGLIRRAGTVFVNRESLRSLPGTVAELAEAFRGGAMVNVAGEGTTWCGKASGRYVPAPFQAAIDGGAAVLPVALHYRLTTGEQTTAPAFVGTESLVASLMRVARLRGLVIEMFVCQEIPAGRTADRRELADLTESAVLSALGMTAALGSRPWQPRILQPEAERIHRVSAGRSDSAA</sequence>
<feature type="domain" description="Phospholipid/glycerol acyltransferase" evidence="7">
    <location>
        <begin position="109"/>
        <end position="221"/>
    </location>
</feature>
<evidence type="ECO:0000259" key="7">
    <source>
        <dbReference type="SMART" id="SM00563"/>
    </source>
</evidence>
<dbReference type="Proteomes" id="UP000249324">
    <property type="component" value="Unassembled WGS sequence"/>
</dbReference>
<dbReference type="GO" id="GO:0016746">
    <property type="term" value="F:acyltransferase activity"/>
    <property type="evidence" value="ECO:0007669"/>
    <property type="project" value="UniProtKB-KW"/>
</dbReference>
<gene>
    <name evidence="8" type="ORF">DIU77_014870</name>
</gene>